<reference evidence="1" key="2">
    <citation type="submission" date="2023-05" db="EMBL/GenBank/DDBJ databases">
        <authorList>
            <person name="Fouks B."/>
        </authorList>
    </citation>
    <scope>NUCLEOTIDE SEQUENCE</scope>
    <source>
        <strain evidence="1">Stay&amp;Tobe</strain>
        <tissue evidence="1">Testes</tissue>
    </source>
</reference>
<comment type="caution">
    <text evidence="1">The sequence shown here is derived from an EMBL/GenBank/DDBJ whole genome shotgun (WGS) entry which is preliminary data.</text>
</comment>
<dbReference type="EMBL" id="JASPKZ010009390">
    <property type="protein sequence ID" value="KAJ9576821.1"/>
    <property type="molecule type" value="Genomic_DNA"/>
</dbReference>
<feature type="non-terminal residue" evidence="1">
    <location>
        <position position="1"/>
    </location>
</feature>
<proteinExistence type="predicted"/>
<accession>A0AAD8E4T3</accession>
<keyword evidence="2" id="KW-1185">Reference proteome</keyword>
<evidence type="ECO:0000313" key="1">
    <source>
        <dbReference type="EMBL" id="KAJ9576821.1"/>
    </source>
</evidence>
<gene>
    <name evidence="1" type="ORF">L9F63_006595</name>
</gene>
<organism evidence="1 2">
    <name type="scientific">Diploptera punctata</name>
    <name type="common">Pacific beetle cockroach</name>
    <dbReference type="NCBI Taxonomy" id="6984"/>
    <lineage>
        <taxon>Eukaryota</taxon>
        <taxon>Metazoa</taxon>
        <taxon>Ecdysozoa</taxon>
        <taxon>Arthropoda</taxon>
        <taxon>Hexapoda</taxon>
        <taxon>Insecta</taxon>
        <taxon>Pterygota</taxon>
        <taxon>Neoptera</taxon>
        <taxon>Polyneoptera</taxon>
        <taxon>Dictyoptera</taxon>
        <taxon>Blattodea</taxon>
        <taxon>Blaberoidea</taxon>
        <taxon>Blaberidae</taxon>
        <taxon>Diplopterinae</taxon>
        <taxon>Diploptera</taxon>
    </lineage>
</organism>
<name>A0AAD8E4T3_DIPPU</name>
<evidence type="ECO:0000313" key="2">
    <source>
        <dbReference type="Proteomes" id="UP001233999"/>
    </source>
</evidence>
<dbReference type="Proteomes" id="UP001233999">
    <property type="component" value="Unassembled WGS sequence"/>
</dbReference>
<reference evidence="1" key="1">
    <citation type="journal article" date="2023" name="IScience">
        <title>Live-bearing cockroach genome reveals convergent evolutionary mechanisms linked to viviparity in insects and beyond.</title>
        <authorList>
            <person name="Fouks B."/>
            <person name="Harrison M.C."/>
            <person name="Mikhailova A.A."/>
            <person name="Marchal E."/>
            <person name="English S."/>
            <person name="Carruthers M."/>
            <person name="Jennings E.C."/>
            <person name="Chiamaka E.L."/>
            <person name="Frigard R.A."/>
            <person name="Pippel M."/>
            <person name="Attardo G.M."/>
            <person name="Benoit J.B."/>
            <person name="Bornberg-Bauer E."/>
            <person name="Tobe S.S."/>
        </authorList>
    </citation>
    <scope>NUCLEOTIDE SEQUENCE</scope>
    <source>
        <strain evidence="1">Stay&amp;Tobe</strain>
    </source>
</reference>
<protein>
    <submittedName>
        <fullName evidence="1">Uncharacterized protein</fullName>
    </submittedName>
</protein>
<feature type="non-terminal residue" evidence="1">
    <location>
        <position position="57"/>
    </location>
</feature>
<sequence length="57" mass="6447">VLRVFVLTIETTSVSCVDAGLEEEEQKINFIAVVTRCKFGLRNDNLIMCQRLSCPDK</sequence>
<dbReference type="AlphaFoldDB" id="A0AAD8E4T3"/>